<dbReference type="GO" id="GO:0160148">
    <property type="term" value="F:tRNA pseudouridine(55) synthase activity"/>
    <property type="evidence" value="ECO:0007669"/>
    <property type="project" value="UniProtKB-EC"/>
</dbReference>
<organism evidence="9 10">
    <name type="scientific">Falsarthrobacter nasiphocae</name>
    <dbReference type="NCBI Taxonomy" id="189863"/>
    <lineage>
        <taxon>Bacteria</taxon>
        <taxon>Bacillati</taxon>
        <taxon>Actinomycetota</taxon>
        <taxon>Actinomycetes</taxon>
        <taxon>Micrococcales</taxon>
        <taxon>Micrococcaceae</taxon>
        <taxon>Falsarthrobacter</taxon>
    </lineage>
</organism>
<dbReference type="InterPro" id="IPR002501">
    <property type="entry name" value="PsdUridine_synth_N"/>
</dbReference>
<evidence type="ECO:0000313" key="10">
    <source>
        <dbReference type="Proteomes" id="UP001247307"/>
    </source>
</evidence>
<dbReference type="FunFam" id="3.30.2350.10:FF:000011">
    <property type="entry name" value="tRNA pseudouridine synthase B"/>
    <property type="match status" value="1"/>
</dbReference>
<gene>
    <name evidence="5" type="primary">truB</name>
    <name evidence="9" type="ORF">J2S35_001593</name>
</gene>
<dbReference type="EMBL" id="JAVDUI010000001">
    <property type="protein sequence ID" value="MDR6892653.1"/>
    <property type="molecule type" value="Genomic_DNA"/>
</dbReference>
<dbReference type="HAMAP" id="MF_01080">
    <property type="entry name" value="TruB_bact"/>
    <property type="match status" value="1"/>
</dbReference>
<dbReference type="CDD" id="cd02573">
    <property type="entry name" value="PseudoU_synth_EcTruB"/>
    <property type="match status" value="1"/>
</dbReference>
<feature type="active site" description="Nucleophile" evidence="5">
    <location>
        <position position="51"/>
    </location>
</feature>
<evidence type="ECO:0000256" key="4">
    <source>
        <dbReference type="ARBA" id="ARBA00023235"/>
    </source>
</evidence>
<dbReference type="InterPro" id="IPR036974">
    <property type="entry name" value="PUA_sf"/>
</dbReference>
<dbReference type="GO" id="GO:1990481">
    <property type="term" value="P:mRNA pseudouridine synthesis"/>
    <property type="evidence" value="ECO:0007669"/>
    <property type="project" value="TreeGrafter"/>
</dbReference>
<dbReference type="AlphaFoldDB" id="A0AAE3YF32"/>
<comment type="function">
    <text evidence="5">Responsible for synthesis of pseudouridine from uracil-55 in the psi GC loop of transfer RNAs.</text>
</comment>
<accession>A0AAE3YF32</accession>
<dbReference type="GO" id="GO:0031119">
    <property type="term" value="P:tRNA pseudouridine synthesis"/>
    <property type="evidence" value="ECO:0007669"/>
    <property type="project" value="UniProtKB-UniRule"/>
</dbReference>
<dbReference type="NCBIfam" id="TIGR00431">
    <property type="entry name" value="TruB"/>
    <property type="match status" value="1"/>
</dbReference>
<dbReference type="InterPro" id="IPR015225">
    <property type="entry name" value="tRNA_psdUridine_synth_fam2_C"/>
</dbReference>
<evidence type="ECO:0000259" key="8">
    <source>
        <dbReference type="Pfam" id="PF16198"/>
    </source>
</evidence>
<dbReference type="Pfam" id="PF09142">
    <property type="entry name" value="TruB_C"/>
    <property type="match status" value="1"/>
</dbReference>
<feature type="domain" description="tRNA pseudouridylate synthase B C-terminal" evidence="8">
    <location>
        <begin position="191"/>
        <end position="235"/>
    </location>
</feature>
<name>A0AAE3YF32_9MICC</name>
<proteinExistence type="inferred from homology"/>
<evidence type="ECO:0000256" key="3">
    <source>
        <dbReference type="ARBA" id="ARBA00022694"/>
    </source>
</evidence>
<protein>
    <recommendedName>
        <fullName evidence="5">tRNA pseudouridine synthase B</fullName>
        <ecNumber evidence="5">5.4.99.25</ecNumber>
    </recommendedName>
    <alternativeName>
        <fullName evidence="5">tRNA pseudouridine(55) synthase</fullName>
        <shortName evidence="5">Psi55 synthase</shortName>
    </alternativeName>
    <alternativeName>
        <fullName evidence="5">tRNA pseudouridylate synthase</fullName>
    </alternativeName>
    <alternativeName>
        <fullName evidence="5">tRNA-uridine isomerase</fullName>
    </alternativeName>
</protein>
<dbReference type="Pfam" id="PF01509">
    <property type="entry name" value="TruB_N"/>
    <property type="match status" value="1"/>
</dbReference>
<dbReference type="InterPro" id="IPR014780">
    <property type="entry name" value="tRNA_psdUridine_synth_TruB"/>
</dbReference>
<reference evidence="9" key="1">
    <citation type="submission" date="2023-07" db="EMBL/GenBank/DDBJ databases">
        <title>Sequencing the genomes of 1000 actinobacteria strains.</title>
        <authorList>
            <person name="Klenk H.-P."/>
        </authorList>
    </citation>
    <scope>NUCLEOTIDE SEQUENCE</scope>
    <source>
        <strain evidence="9">DSM 13988</strain>
    </source>
</reference>
<comment type="similarity">
    <text evidence="2 5">Belongs to the pseudouridine synthase TruB family. Type 1 subfamily.</text>
</comment>
<evidence type="ECO:0000313" key="9">
    <source>
        <dbReference type="EMBL" id="MDR6892653.1"/>
    </source>
</evidence>
<keyword evidence="4 5" id="KW-0413">Isomerase</keyword>
<dbReference type="Proteomes" id="UP001247307">
    <property type="component" value="Unassembled WGS sequence"/>
</dbReference>
<evidence type="ECO:0000256" key="2">
    <source>
        <dbReference type="ARBA" id="ARBA00005642"/>
    </source>
</evidence>
<evidence type="ECO:0000256" key="5">
    <source>
        <dbReference type="HAMAP-Rule" id="MF_01080"/>
    </source>
</evidence>
<dbReference type="SUPFAM" id="SSF88697">
    <property type="entry name" value="PUA domain-like"/>
    <property type="match status" value="1"/>
</dbReference>
<evidence type="ECO:0000259" key="6">
    <source>
        <dbReference type="Pfam" id="PF01509"/>
    </source>
</evidence>
<dbReference type="GO" id="GO:0003723">
    <property type="term" value="F:RNA binding"/>
    <property type="evidence" value="ECO:0007669"/>
    <property type="project" value="InterPro"/>
</dbReference>
<dbReference type="PANTHER" id="PTHR13767:SF2">
    <property type="entry name" value="PSEUDOURIDYLATE SYNTHASE TRUB1"/>
    <property type="match status" value="1"/>
</dbReference>
<dbReference type="EC" id="5.4.99.25" evidence="5"/>
<dbReference type="Pfam" id="PF16198">
    <property type="entry name" value="TruB_C_2"/>
    <property type="match status" value="1"/>
</dbReference>
<feature type="domain" description="Pseudouridine synthase II N-terminal" evidence="6">
    <location>
        <begin position="36"/>
        <end position="190"/>
    </location>
</feature>
<sequence>MARGSRTHDGADAHHGLVVVDKPKGLTSHDVVSRVRRLAGTRKVGHAGTLDPMATGVLVVGINKATRLLTFIVGTGKEYEATLRLGQRTVTDDAESEVVEERIAAAVTPESFEEAAAAFRGEIEQVPSSVSAIKVKGQRAYDMVRKGEEVELAARPVTISELEVLDFRKSSTAKTIDVDIRVRCSSGTYIRALARDIGEALGVGAHLTALRRTEVGPYTLQQARTLEDLADEFSFVPLDDAARALLPNRSLTEAETVELGFGRRIPASGWEGPTAAVAPSGEVVAIVEDRAGAAKSLVVFRPGEAA</sequence>
<dbReference type="PANTHER" id="PTHR13767">
    <property type="entry name" value="TRNA-PSEUDOURIDINE SYNTHASE"/>
    <property type="match status" value="1"/>
</dbReference>
<comment type="caution">
    <text evidence="9">The sequence shown here is derived from an EMBL/GenBank/DDBJ whole genome shotgun (WGS) entry which is preliminary data.</text>
</comment>
<evidence type="ECO:0000256" key="1">
    <source>
        <dbReference type="ARBA" id="ARBA00000385"/>
    </source>
</evidence>
<evidence type="ECO:0000259" key="7">
    <source>
        <dbReference type="Pfam" id="PF09142"/>
    </source>
</evidence>
<feature type="domain" description="tRNA pseudouridine synthase II TruB subfamily 2 C-terminal" evidence="7">
    <location>
        <begin position="247"/>
        <end position="301"/>
    </location>
</feature>
<dbReference type="Gene3D" id="2.30.130.10">
    <property type="entry name" value="PUA domain"/>
    <property type="match status" value="1"/>
</dbReference>
<dbReference type="InterPro" id="IPR015947">
    <property type="entry name" value="PUA-like_sf"/>
</dbReference>
<keyword evidence="10" id="KW-1185">Reference proteome</keyword>
<dbReference type="SUPFAM" id="SSF55120">
    <property type="entry name" value="Pseudouridine synthase"/>
    <property type="match status" value="1"/>
</dbReference>
<keyword evidence="3 5" id="KW-0819">tRNA processing</keyword>
<dbReference type="InterPro" id="IPR032819">
    <property type="entry name" value="TruB_C"/>
</dbReference>
<dbReference type="Gene3D" id="3.30.2350.10">
    <property type="entry name" value="Pseudouridine synthase"/>
    <property type="match status" value="1"/>
</dbReference>
<dbReference type="InterPro" id="IPR020103">
    <property type="entry name" value="PsdUridine_synth_cat_dom_sf"/>
</dbReference>
<comment type="catalytic activity">
    <reaction evidence="1 5">
        <text>uridine(55) in tRNA = pseudouridine(55) in tRNA</text>
        <dbReference type="Rhea" id="RHEA:42532"/>
        <dbReference type="Rhea" id="RHEA-COMP:10101"/>
        <dbReference type="Rhea" id="RHEA-COMP:10102"/>
        <dbReference type="ChEBI" id="CHEBI:65314"/>
        <dbReference type="ChEBI" id="CHEBI:65315"/>
        <dbReference type="EC" id="5.4.99.25"/>
    </reaction>
</comment>
<dbReference type="RefSeq" id="WP_309852006.1">
    <property type="nucleotide sequence ID" value="NZ_BAAAIU010000039.1"/>
</dbReference>